<reference evidence="1" key="1">
    <citation type="submission" date="2022-01" db="EMBL/GenBank/DDBJ databases">
        <title>Gillisia lutea sp. nov., isolated from marine plastic residues from the Malvarosa beach (Valencia, Spain).</title>
        <authorList>
            <person name="Vidal-Verdu A."/>
            <person name="Molina-Menor E."/>
            <person name="Satari L."/>
            <person name="Pascual J."/>
            <person name="Pereto J."/>
            <person name="Porcar M."/>
        </authorList>
    </citation>
    <scope>NUCLEOTIDE SEQUENCE</scope>
    <source>
        <strain evidence="1">M10.2A</strain>
    </source>
</reference>
<evidence type="ECO:0000313" key="2">
    <source>
        <dbReference type="Proteomes" id="UP001179363"/>
    </source>
</evidence>
<sequence length="220" mass="25750">MALIHKTDKFGYHFYTPHYQEHFKKFKYKKIKMLEIGVGGYKNPYLGGNSLRMWKSYFPLAKIFSFDIYDKSFLQERRINIFKGSQIDEAFLDELMQNVGEPTIIIDDGSHINNHVIKTFEILFPKLKLGGIYVVEDIQTSYWEEKGGSSLELNSSQTIMGYFKGLIDGLNHKEFNNPGYDPNYFDLNIISMHFYHNLIVIYKGLNNEPSNFMVNNEKPQ</sequence>
<dbReference type="EMBL" id="JAKGTH010000009">
    <property type="protein sequence ID" value="MCF4102124.1"/>
    <property type="molecule type" value="Genomic_DNA"/>
</dbReference>
<gene>
    <name evidence="1" type="ORF">L1I30_10635</name>
</gene>
<dbReference type="Gene3D" id="3.40.50.150">
    <property type="entry name" value="Vaccinia Virus protein VP39"/>
    <property type="match status" value="1"/>
</dbReference>
<evidence type="ECO:0000313" key="1">
    <source>
        <dbReference type="EMBL" id="MCF4102124.1"/>
    </source>
</evidence>
<accession>A0ABS9EGW8</accession>
<name>A0ABS9EGW8_9FLAO</name>
<dbReference type="GO" id="GO:0032259">
    <property type="term" value="P:methylation"/>
    <property type="evidence" value="ECO:0007669"/>
    <property type="project" value="UniProtKB-KW"/>
</dbReference>
<keyword evidence="2" id="KW-1185">Reference proteome</keyword>
<organism evidence="1 2">
    <name type="scientific">Gillisia lutea</name>
    <dbReference type="NCBI Taxonomy" id="2909668"/>
    <lineage>
        <taxon>Bacteria</taxon>
        <taxon>Pseudomonadati</taxon>
        <taxon>Bacteroidota</taxon>
        <taxon>Flavobacteriia</taxon>
        <taxon>Flavobacteriales</taxon>
        <taxon>Flavobacteriaceae</taxon>
        <taxon>Gillisia</taxon>
    </lineage>
</organism>
<proteinExistence type="predicted"/>
<protein>
    <submittedName>
        <fullName evidence="1">Class I SAM-dependent methyltransferase</fullName>
    </submittedName>
</protein>
<keyword evidence="1" id="KW-0489">Methyltransferase</keyword>
<keyword evidence="1" id="KW-0808">Transferase</keyword>
<dbReference type="InterPro" id="IPR029063">
    <property type="entry name" value="SAM-dependent_MTases_sf"/>
</dbReference>
<dbReference type="SUPFAM" id="SSF53335">
    <property type="entry name" value="S-adenosyl-L-methionine-dependent methyltransferases"/>
    <property type="match status" value="1"/>
</dbReference>
<comment type="caution">
    <text evidence="1">The sequence shown here is derived from an EMBL/GenBank/DDBJ whole genome shotgun (WGS) entry which is preliminary data.</text>
</comment>
<dbReference type="GO" id="GO:0008168">
    <property type="term" value="F:methyltransferase activity"/>
    <property type="evidence" value="ECO:0007669"/>
    <property type="project" value="UniProtKB-KW"/>
</dbReference>
<dbReference type="Proteomes" id="UP001179363">
    <property type="component" value="Unassembled WGS sequence"/>
</dbReference>
<dbReference type="RefSeq" id="WP_236134271.1">
    <property type="nucleotide sequence ID" value="NZ_JAKGTH010000009.1"/>
</dbReference>